<protein>
    <recommendedName>
        <fullName evidence="1">DUF6363 domain-containing protein</fullName>
    </recommendedName>
</protein>
<feature type="domain" description="DUF6363" evidence="1">
    <location>
        <begin position="31"/>
        <end position="104"/>
    </location>
</feature>
<keyword evidence="3" id="KW-1185">Reference proteome</keyword>
<reference evidence="3" key="1">
    <citation type="submission" date="2017-01" db="EMBL/GenBank/DDBJ databases">
        <authorList>
            <person name="Varghese N."/>
            <person name="Submissions S."/>
        </authorList>
    </citation>
    <scope>NUCLEOTIDE SEQUENCE [LARGE SCALE GENOMIC DNA]</scope>
    <source>
        <strain evidence="3">ATCC 700103</strain>
    </source>
</reference>
<sequence length="108" mass="13226">MKLFFNGKNLKRTILTFYLPNSRLNLFLKKYPNLVEDLKKRHQIYNNSLDLIEKKEENNQFFVFRPEKIDIDRFSRDKKELEQLYNSGYKLAEKRSGEFSEWLKNNKE</sequence>
<dbReference type="STRING" id="56779.SAMN05421834_1351"/>
<evidence type="ECO:0000313" key="2">
    <source>
        <dbReference type="EMBL" id="SIR54618.1"/>
    </source>
</evidence>
<dbReference type="Pfam" id="PF19890">
    <property type="entry name" value="DUF6363"/>
    <property type="match status" value="1"/>
</dbReference>
<name>A0A1N7BTF3_9FIRM</name>
<gene>
    <name evidence="2" type="ORF">SAMN05421834_1351</name>
</gene>
<organism evidence="2 3">
    <name type="scientific">Halanaerobium kushneri</name>
    <dbReference type="NCBI Taxonomy" id="56779"/>
    <lineage>
        <taxon>Bacteria</taxon>
        <taxon>Bacillati</taxon>
        <taxon>Bacillota</taxon>
        <taxon>Clostridia</taxon>
        <taxon>Halanaerobiales</taxon>
        <taxon>Halanaerobiaceae</taxon>
        <taxon>Halanaerobium</taxon>
    </lineage>
</organism>
<evidence type="ECO:0000313" key="3">
    <source>
        <dbReference type="Proteomes" id="UP000185669"/>
    </source>
</evidence>
<dbReference type="Proteomes" id="UP000185669">
    <property type="component" value="Unassembled WGS sequence"/>
</dbReference>
<dbReference type="AlphaFoldDB" id="A0A1N7BTF3"/>
<evidence type="ECO:0000259" key="1">
    <source>
        <dbReference type="Pfam" id="PF19890"/>
    </source>
</evidence>
<accession>A0A1N7BTF3</accession>
<dbReference type="EMBL" id="FTNC01000035">
    <property type="protein sequence ID" value="SIR54618.1"/>
    <property type="molecule type" value="Genomic_DNA"/>
</dbReference>
<proteinExistence type="predicted"/>
<dbReference type="InterPro" id="IPR045943">
    <property type="entry name" value="DUF6363"/>
</dbReference>